<feature type="compositionally biased region" description="Basic and acidic residues" evidence="1">
    <location>
        <begin position="11"/>
        <end position="27"/>
    </location>
</feature>
<sequence length="238" mass="26283">MIDATSTTARAEGRLRRDLAPRLDIPKRKSRKWPTPAPEVWDVRTASYCLGFPALDAGYGQGIGEEHMRGLRGSKLTRVPLKLAGRGQRLNAAQTCGLIWSKLKRTSAVGSDSGLAQMSRRRPGAESTCMCAFKALESSSRTRHLEEHGTSKFGILLMILARLAMPTYPDEYHSRRVTAGATQLFPPTDTLVGTLGVVTPMRLSTESHRTKDRQNLLHKLFPVPGPECFGRRTLGFLI</sequence>
<comment type="caution">
    <text evidence="2">The sequence shown here is derived from an EMBL/GenBank/DDBJ whole genome shotgun (WGS) entry which is preliminary data.</text>
</comment>
<evidence type="ECO:0000313" key="3">
    <source>
        <dbReference type="Proteomes" id="UP000764110"/>
    </source>
</evidence>
<evidence type="ECO:0000256" key="1">
    <source>
        <dbReference type="SAM" id="MobiDB-lite"/>
    </source>
</evidence>
<gene>
    <name evidence="2" type="ORF">MHUMG1_02598</name>
</gene>
<dbReference type="Proteomes" id="UP000764110">
    <property type="component" value="Unassembled WGS sequence"/>
</dbReference>
<organism evidence="2 3">
    <name type="scientific">Metarhizium humberi</name>
    <dbReference type="NCBI Taxonomy" id="2596975"/>
    <lineage>
        <taxon>Eukaryota</taxon>
        <taxon>Fungi</taxon>
        <taxon>Dikarya</taxon>
        <taxon>Ascomycota</taxon>
        <taxon>Pezizomycotina</taxon>
        <taxon>Sordariomycetes</taxon>
        <taxon>Hypocreomycetidae</taxon>
        <taxon>Hypocreales</taxon>
        <taxon>Clavicipitaceae</taxon>
        <taxon>Metarhizium</taxon>
    </lineage>
</organism>
<dbReference type="EMBL" id="JACEFI010000003">
    <property type="protein sequence ID" value="KAH0599808.1"/>
    <property type="molecule type" value="Genomic_DNA"/>
</dbReference>
<accession>A0A9P8SAS3</accession>
<keyword evidence="3" id="KW-1185">Reference proteome</keyword>
<name>A0A9P8SAS3_9HYPO</name>
<proteinExistence type="predicted"/>
<protein>
    <submittedName>
        <fullName evidence="2">Uncharacterized protein</fullName>
    </submittedName>
</protein>
<dbReference type="AlphaFoldDB" id="A0A9P8SAS3"/>
<feature type="region of interest" description="Disordered" evidence="1">
    <location>
        <begin position="1"/>
        <end position="35"/>
    </location>
</feature>
<evidence type="ECO:0000313" key="2">
    <source>
        <dbReference type="EMBL" id="KAH0599808.1"/>
    </source>
</evidence>
<reference evidence="2 3" key="1">
    <citation type="submission" date="2020-07" db="EMBL/GenBank/DDBJ databases">
        <title>Metarhizium humberi genome.</title>
        <authorList>
            <person name="Lysoe E."/>
        </authorList>
    </citation>
    <scope>NUCLEOTIDE SEQUENCE [LARGE SCALE GENOMIC DNA]</scope>
    <source>
        <strain evidence="2 3">ESALQ1638</strain>
    </source>
</reference>